<dbReference type="InterPro" id="IPR005467">
    <property type="entry name" value="His_kinase_dom"/>
</dbReference>
<dbReference type="InterPro" id="IPR036097">
    <property type="entry name" value="HisK_dim/P_sf"/>
</dbReference>
<dbReference type="GO" id="GO:0016301">
    <property type="term" value="F:kinase activity"/>
    <property type="evidence" value="ECO:0007669"/>
    <property type="project" value="UniProtKB-KW"/>
</dbReference>
<dbReference type="InterPro" id="IPR003594">
    <property type="entry name" value="HATPase_dom"/>
</dbReference>
<dbReference type="Gene3D" id="3.30.565.10">
    <property type="entry name" value="Histidine kinase-like ATPase, C-terminal domain"/>
    <property type="match status" value="1"/>
</dbReference>
<keyword evidence="10 11" id="KW-0472">Membrane</keyword>
<feature type="transmembrane region" description="Helical" evidence="11">
    <location>
        <begin position="146"/>
        <end position="169"/>
    </location>
</feature>
<keyword evidence="14" id="KW-1185">Reference proteome</keyword>
<dbReference type="PANTHER" id="PTHR45436:SF5">
    <property type="entry name" value="SENSOR HISTIDINE KINASE TRCS"/>
    <property type="match status" value="1"/>
</dbReference>
<dbReference type="InterPro" id="IPR050428">
    <property type="entry name" value="TCS_sensor_his_kinase"/>
</dbReference>
<evidence type="ECO:0000256" key="1">
    <source>
        <dbReference type="ARBA" id="ARBA00000085"/>
    </source>
</evidence>
<evidence type="ECO:0000313" key="13">
    <source>
        <dbReference type="EMBL" id="MFD1530057.1"/>
    </source>
</evidence>
<dbReference type="SMART" id="SM00388">
    <property type="entry name" value="HisKA"/>
    <property type="match status" value="1"/>
</dbReference>
<dbReference type="InterPro" id="IPR036890">
    <property type="entry name" value="HATPase_C_sf"/>
</dbReference>
<proteinExistence type="predicted"/>
<evidence type="ECO:0000259" key="12">
    <source>
        <dbReference type="PROSITE" id="PS50109"/>
    </source>
</evidence>
<evidence type="ECO:0000256" key="11">
    <source>
        <dbReference type="SAM" id="Phobius"/>
    </source>
</evidence>
<dbReference type="Gene3D" id="1.10.287.130">
    <property type="match status" value="1"/>
</dbReference>
<comment type="subcellular location">
    <subcellularLocation>
        <location evidence="2">Cell membrane</location>
    </subcellularLocation>
</comment>
<evidence type="ECO:0000256" key="8">
    <source>
        <dbReference type="ARBA" id="ARBA00022989"/>
    </source>
</evidence>
<dbReference type="Pfam" id="PF00512">
    <property type="entry name" value="HisKA"/>
    <property type="match status" value="1"/>
</dbReference>
<dbReference type="SMART" id="SM00387">
    <property type="entry name" value="HATPase_c"/>
    <property type="match status" value="1"/>
</dbReference>
<dbReference type="PANTHER" id="PTHR45436">
    <property type="entry name" value="SENSOR HISTIDINE KINASE YKOH"/>
    <property type="match status" value="1"/>
</dbReference>
<sequence length="412" mass="43547">MIRRETGESVLAQRAARRLGLQAAGLASAIVVLLSAAAVTVVISSQHEAVATLLDSALTHADDVNDPPAEIWLARQNAGGILVTPGMPVGLPDMAAIERAATSGMGESQDYRAAGVEYRIDTIRQPDGTVVQGVLDLTANHAARNMLLAVLLGAGAIGLLLAAVAGTWLGHRALRPLSAALTLQRRFVTDAGHELRTPVTLLNTRAQLLRRRMCAGTGTDPAVDDLDRIIADTARLGEILEDLLIVSDPVAERPRERVDVAAIARDVLTAVGPEATDRGVRLTGPDPAAAPQYVHGSPVALRRAVMALVDNAVRHATRSVTISAETRDREILLDVSDDGPGIDPEVAPRLFERFASGQSRPSERRRRYGLGLALVSEIAAGHHGRVELLDQEGPGAALRLRLPASAEGPKIV</sequence>
<dbReference type="EC" id="2.7.13.3" evidence="3"/>
<organism evidence="13 14">
    <name type="scientific">Pseudonocardia aurantiaca</name>
    <dbReference type="NCBI Taxonomy" id="75290"/>
    <lineage>
        <taxon>Bacteria</taxon>
        <taxon>Bacillati</taxon>
        <taxon>Actinomycetota</taxon>
        <taxon>Actinomycetes</taxon>
        <taxon>Pseudonocardiales</taxon>
        <taxon>Pseudonocardiaceae</taxon>
        <taxon>Pseudonocardia</taxon>
    </lineage>
</organism>
<dbReference type="Pfam" id="PF02518">
    <property type="entry name" value="HATPase_c"/>
    <property type="match status" value="1"/>
</dbReference>
<keyword evidence="6 11" id="KW-0812">Transmembrane</keyword>
<keyword evidence="4" id="KW-0597">Phosphoprotein</keyword>
<evidence type="ECO:0000256" key="5">
    <source>
        <dbReference type="ARBA" id="ARBA00022679"/>
    </source>
</evidence>
<gene>
    <name evidence="13" type="ORF">ACFSCY_11440</name>
</gene>
<keyword evidence="5" id="KW-0808">Transferase</keyword>
<dbReference type="Proteomes" id="UP001597145">
    <property type="component" value="Unassembled WGS sequence"/>
</dbReference>
<dbReference type="PRINTS" id="PR00344">
    <property type="entry name" value="BCTRLSENSOR"/>
</dbReference>
<comment type="catalytic activity">
    <reaction evidence="1">
        <text>ATP + protein L-histidine = ADP + protein N-phospho-L-histidine.</text>
        <dbReference type="EC" id="2.7.13.3"/>
    </reaction>
</comment>
<evidence type="ECO:0000256" key="9">
    <source>
        <dbReference type="ARBA" id="ARBA00023012"/>
    </source>
</evidence>
<keyword evidence="7 13" id="KW-0418">Kinase</keyword>
<keyword evidence="9" id="KW-0902">Two-component regulatory system</keyword>
<name>A0ABW4FIE2_9PSEU</name>
<dbReference type="CDD" id="cd00075">
    <property type="entry name" value="HATPase"/>
    <property type="match status" value="1"/>
</dbReference>
<evidence type="ECO:0000256" key="7">
    <source>
        <dbReference type="ARBA" id="ARBA00022777"/>
    </source>
</evidence>
<evidence type="ECO:0000256" key="4">
    <source>
        <dbReference type="ARBA" id="ARBA00022553"/>
    </source>
</evidence>
<evidence type="ECO:0000313" key="14">
    <source>
        <dbReference type="Proteomes" id="UP001597145"/>
    </source>
</evidence>
<evidence type="ECO:0000256" key="3">
    <source>
        <dbReference type="ARBA" id="ARBA00012438"/>
    </source>
</evidence>
<dbReference type="RefSeq" id="WP_343976619.1">
    <property type="nucleotide sequence ID" value="NZ_BAAAJG010000008.1"/>
</dbReference>
<feature type="domain" description="Histidine kinase" evidence="12">
    <location>
        <begin position="190"/>
        <end position="406"/>
    </location>
</feature>
<accession>A0ABW4FIE2</accession>
<evidence type="ECO:0000256" key="6">
    <source>
        <dbReference type="ARBA" id="ARBA00022692"/>
    </source>
</evidence>
<keyword evidence="8 11" id="KW-1133">Transmembrane helix</keyword>
<reference evidence="14" key="1">
    <citation type="journal article" date="2019" name="Int. J. Syst. Evol. Microbiol.">
        <title>The Global Catalogue of Microorganisms (GCM) 10K type strain sequencing project: providing services to taxonomists for standard genome sequencing and annotation.</title>
        <authorList>
            <consortium name="The Broad Institute Genomics Platform"/>
            <consortium name="The Broad Institute Genome Sequencing Center for Infectious Disease"/>
            <person name="Wu L."/>
            <person name="Ma J."/>
        </authorList>
    </citation>
    <scope>NUCLEOTIDE SEQUENCE [LARGE SCALE GENOMIC DNA]</scope>
    <source>
        <strain evidence="14">JCM 12165</strain>
    </source>
</reference>
<dbReference type="InterPro" id="IPR004358">
    <property type="entry name" value="Sig_transdc_His_kin-like_C"/>
</dbReference>
<evidence type="ECO:0000256" key="2">
    <source>
        <dbReference type="ARBA" id="ARBA00004236"/>
    </source>
</evidence>
<evidence type="ECO:0000256" key="10">
    <source>
        <dbReference type="ARBA" id="ARBA00023136"/>
    </source>
</evidence>
<dbReference type="InterPro" id="IPR003661">
    <property type="entry name" value="HisK_dim/P_dom"/>
</dbReference>
<feature type="transmembrane region" description="Helical" evidence="11">
    <location>
        <begin position="21"/>
        <end position="43"/>
    </location>
</feature>
<comment type="caution">
    <text evidence="13">The sequence shown here is derived from an EMBL/GenBank/DDBJ whole genome shotgun (WGS) entry which is preliminary data.</text>
</comment>
<dbReference type="EMBL" id="JBHUCP010000007">
    <property type="protein sequence ID" value="MFD1530057.1"/>
    <property type="molecule type" value="Genomic_DNA"/>
</dbReference>
<dbReference type="PROSITE" id="PS50109">
    <property type="entry name" value="HIS_KIN"/>
    <property type="match status" value="1"/>
</dbReference>
<dbReference type="SUPFAM" id="SSF47384">
    <property type="entry name" value="Homodimeric domain of signal transducing histidine kinase"/>
    <property type="match status" value="1"/>
</dbReference>
<dbReference type="SUPFAM" id="SSF55874">
    <property type="entry name" value="ATPase domain of HSP90 chaperone/DNA topoisomerase II/histidine kinase"/>
    <property type="match status" value="1"/>
</dbReference>
<protein>
    <recommendedName>
        <fullName evidence="3">histidine kinase</fullName>
        <ecNumber evidence="3">2.7.13.3</ecNumber>
    </recommendedName>
</protein>
<dbReference type="CDD" id="cd00082">
    <property type="entry name" value="HisKA"/>
    <property type="match status" value="1"/>
</dbReference>